<dbReference type="RefSeq" id="WP_034553858.1">
    <property type="nucleotide sequence ID" value="NZ_JRPC02000004.1"/>
</dbReference>
<dbReference type="GO" id="GO:0005829">
    <property type="term" value="C:cytosol"/>
    <property type="evidence" value="ECO:0007669"/>
    <property type="project" value="TreeGrafter"/>
</dbReference>
<keyword evidence="2" id="KW-1185">Reference proteome</keyword>
<dbReference type="EMBL" id="JRPC02000004">
    <property type="protein sequence ID" value="TLE16695.1"/>
    <property type="molecule type" value="Genomic_DNA"/>
</dbReference>
<proteinExistence type="predicted"/>
<evidence type="ECO:0000313" key="2">
    <source>
        <dbReference type="Proteomes" id="UP000029920"/>
    </source>
</evidence>
<dbReference type="Proteomes" id="UP000029920">
    <property type="component" value="Unassembled WGS sequence"/>
</dbReference>
<dbReference type="SUPFAM" id="SSF53756">
    <property type="entry name" value="UDP-Glycosyltransferase/glycogen phosphorylase"/>
    <property type="match status" value="1"/>
</dbReference>
<protein>
    <recommendedName>
        <fullName evidence="3">Glycosyltransferase family 9 protein</fullName>
    </recommendedName>
</protein>
<evidence type="ECO:0008006" key="3">
    <source>
        <dbReference type="Google" id="ProtNLM"/>
    </source>
</evidence>
<gene>
    <name evidence="1" type="ORF">LS72_002305</name>
</gene>
<dbReference type="Gene3D" id="3.40.50.2000">
    <property type="entry name" value="Glycogen Phosphorylase B"/>
    <property type="match status" value="1"/>
</dbReference>
<name>A0A4V6I6R9_9HELI</name>
<dbReference type="PANTHER" id="PTHR30160">
    <property type="entry name" value="TETRAACYLDISACCHARIDE 4'-KINASE-RELATED"/>
    <property type="match status" value="1"/>
</dbReference>
<dbReference type="InterPro" id="IPR051199">
    <property type="entry name" value="LPS_LOS_Heptosyltrfase"/>
</dbReference>
<evidence type="ECO:0000313" key="1">
    <source>
        <dbReference type="EMBL" id="TLE16695.1"/>
    </source>
</evidence>
<comment type="caution">
    <text evidence="1">The sequence shown here is derived from an EMBL/GenBank/DDBJ whole genome shotgun (WGS) entry which is preliminary data.</text>
</comment>
<reference evidence="1 2" key="1">
    <citation type="journal article" date="2014" name="Genome Announc.">
        <title>Draft genome sequences of eight enterohepatic helicobacter species isolated from both laboratory and wild rodents.</title>
        <authorList>
            <person name="Sheh A."/>
            <person name="Shen Z."/>
            <person name="Fox J.G."/>
        </authorList>
    </citation>
    <scope>NUCLEOTIDE SEQUENCE [LARGE SCALE GENOMIC DNA]</scope>
    <source>
        <strain evidence="1 2">MIT-03-7007</strain>
    </source>
</reference>
<organism evidence="1 2">
    <name type="scientific">Helicobacter apodemus</name>
    <dbReference type="NCBI Taxonomy" id="135569"/>
    <lineage>
        <taxon>Bacteria</taxon>
        <taxon>Pseudomonadati</taxon>
        <taxon>Campylobacterota</taxon>
        <taxon>Epsilonproteobacteria</taxon>
        <taxon>Campylobacterales</taxon>
        <taxon>Helicobacteraceae</taxon>
        <taxon>Helicobacter</taxon>
    </lineage>
</organism>
<sequence>MQRLYTFFVNSLVKLYLQKFPITKLPKPTKLENIENIILFSNTALGDTLMSTPAIIQTRKAFPQAKITLFIAKKIYPLFRDYEYVDNFLIYNKGYKGFIGNILKMRSLKPDLILMFHSNGPQDIPTALLSGAKYILKTSRNNAMENLLSTKLTHSPVHFIIKRLETLSFVSLEKYDNIQMKLPCKYHNFVAKKIGGGGGRE</sequence>
<dbReference type="PANTHER" id="PTHR30160:SF7">
    <property type="entry name" value="ADP-HEPTOSE--LPS HEPTOSYLTRANSFERASE 2"/>
    <property type="match status" value="1"/>
</dbReference>
<dbReference type="GO" id="GO:0008713">
    <property type="term" value="F:ADP-heptose-lipopolysaccharide heptosyltransferase activity"/>
    <property type="evidence" value="ECO:0007669"/>
    <property type="project" value="TreeGrafter"/>
</dbReference>
<dbReference type="GO" id="GO:0009244">
    <property type="term" value="P:lipopolysaccharide core region biosynthetic process"/>
    <property type="evidence" value="ECO:0007669"/>
    <property type="project" value="TreeGrafter"/>
</dbReference>
<accession>A0A4V6I6R9</accession>
<dbReference type="AlphaFoldDB" id="A0A4V6I6R9"/>